<keyword evidence="3" id="KW-1185">Reference proteome</keyword>
<dbReference type="EMBL" id="JAVDXO010000015">
    <property type="protein sequence ID" value="MDR7308855.1"/>
    <property type="molecule type" value="Genomic_DNA"/>
</dbReference>
<accession>A0ABU1ZTG7</accession>
<comment type="caution">
    <text evidence="2">The sequence shown here is derived from an EMBL/GenBank/DDBJ whole genome shotgun (WGS) entry which is preliminary data.</text>
</comment>
<keyword evidence="1" id="KW-0812">Transmembrane</keyword>
<feature type="transmembrane region" description="Helical" evidence="1">
    <location>
        <begin position="38"/>
        <end position="57"/>
    </location>
</feature>
<dbReference type="Proteomes" id="UP001268089">
    <property type="component" value="Unassembled WGS sequence"/>
</dbReference>
<sequence length="99" mass="10628">MAKALVSLYVIAVLGLLATAVATWRLQCESFGCMGVGVAWFAWVIAFCVVVGQILTLTNDRYGQPLLSASCQSTGISRGAAFRRNLAITLCRANATHYQ</sequence>
<keyword evidence="1" id="KW-1133">Transmembrane helix</keyword>
<keyword evidence="1" id="KW-0472">Membrane</keyword>
<name>A0ABU1ZTG7_9BURK</name>
<gene>
    <name evidence="2" type="ORF">J2X15_004178</name>
</gene>
<organism evidence="2 3">
    <name type="scientific">Rhodoferax saidenbachensis</name>
    <dbReference type="NCBI Taxonomy" id="1484693"/>
    <lineage>
        <taxon>Bacteria</taxon>
        <taxon>Pseudomonadati</taxon>
        <taxon>Pseudomonadota</taxon>
        <taxon>Betaproteobacteria</taxon>
        <taxon>Burkholderiales</taxon>
        <taxon>Comamonadaceae</taxon>
        <taxon>Rhodoferax</taxon>
    </lineage>
</organism>
<evidence type="ECO:0000313" key="3">
    <source>
        <dbReference type="Proteomes" id="UP001268089"/>
    </source>
</evidence>
<proteinExistence type="predicted"/>
<evidence type="ECO:0000256" key="1">
    <source>
        <dbReference type="SAM" id="Phobius"/>
    </source>
</evidence>
<reference evidence="2 3" key="1">
    <citation type="submission" date="2023-07" db="EMBL/GenBank/DDBJ databases">
        <title>Sorghum-associated microbial communities from plants grown in Nebraska, USA.</title>
        <authorList>
            <person name="Schachtman D."/>
        </authorList>
    </citation>
    <scope>NUCLEOTIDE SEQUENCE [LARGE SCALE GENOMIC DNA]</scope>
    <source>
        <strain evidence="2 3">BE308</strain>
    </source>
</reference>
<protein>
    <submittedName>
        <fullName evidence="2">Uncharacterized protein</fullName>
    </submittedName>
</protein>
<evidence type="ECO:0000313" key="2">
    <source>
        <dbReference type="EMBL" id="MDR7308855.1"/>
    </source>
</evidence>